<feature type="transmembrane region" description="Helical" evidence="8">
    <location>
        <begin position="384"/>
        <end position="405"/>
    </location>
</feature>
<feature type="transmembrane region" description="Helical" evidence="8">
    <location>
        <begin position="177"/>
        <end position="202"/>
    </location>
</feature>
<dbReference type="GO" id="GO:0016020">
    <property type="term" value="C:membrane"/>
    <property type="evidence" value="ECO:0007669"/>
    <property type="project" value="UniProtKB-SubCell"/>
</dbReference>
<keyword evidence="6 8" id="KW-0472">Membrane</keyword>
<feature type="transmembrane region" description="Helical" evidence="8">
    <location>
        <begin position="470"/>
        <end position="493"/>
    </location>
</feature>
<feature type="domain" description="Major facilitator superfamily (MFS) profile" evidence="9">
    <location>
        <begin position="49"/>
        <end position="524"/>
    </location>
</feature>
<keyword evidence="3" id="KW-0813">Transport</keyword>
<feature type="compositionally biased region" description="Polar residues" evidence="7">
    <location>
        <begin position="1"/>
        <end position="12"/>
    </location>
</feature>
<evidence type="ECO:0000313" key="11">
    <source>
        <dbReference type="Proteomes" id="UP000625711"/>
    </source>
</evidence>
<comment type="similarity">
    <text evidence="2">Belongs to the major facilitator superfamily.</text>
</comment>
<protein>
    <recommendedName>
        <fullName evidence="9">Major facilitator superfamily (MFS) profile domain-containing protein</fullName>
    </recommendedName>
</protein>
<dbReference type="Proteomes" id="UP000625711">
    <property type="component" value="Unassembled WGS sequence"/>
</dbReference>
<dbReference type="AlphaFoldDB" id="A0A834ISG0"/>
<dbReference type="GO" id="GO:0022857">
    <property type="term" value="F:transmembrane transporter activity"/>
    <property type="evidence" value="ECO:0007669"/>
    <property type="project" value="InterPro"/>
</dbReference>
<evidence type="ECO:0000259" key="9">
    <source>
        <dbReference type="PROSITE" id="PS50850"/>
    </source>
</evidence>
<dbReference type="EMBL" id="JAACXV010000060">
    <property type="protein sequence ID" value="KAF7285186.1"/>
    <property type="molecule type" value="Genomic_DNA"/>
</dbReference>
<evidence type="ECO:0000256" key="7">
    <source>
        <dbReference type="SAM" id="MobiDB-lite"/>
    </source>
</evidence>
<dbReference type="PANTHER" id="PTHR23511">
    <property type="entry name" value="SYNAPTIC VESICLE GLYCOPROTEIN 2"/>
    <property type="match status" value="1"/>
</dbReference>
<evidence type="ECO:0000256" key="6">
    <source>
        <dbReference type="ARBA" id="ARBA00023136"/>
    </source>
</evidence>
<evidence type="ECO:0000256" key="1">
    <source>
        <dbReference type="ARBA" id="ARBA00004141"/>
    </source>
</evidence>
<evidence type="ECO:0000256" key="2">
    <source>
        <dbReference type="ARBA" id="ARBA00008335"/>
    </source>
</evidence>
<dbReference type="SUPFAM" id="SSF103473">
    <property type="entry name" value="MFS general substrate transporter"/>
    <property type="match status" value="1"/>
</dbReference>
<feature type="transmembrane region" description="Helical" evidence="8">
    <location>
        <begin position="412"/>
        <end position="432"/>
    </location>
</feature>
<dbReference type="PANTHER" id="PTHR23511:SF36">
    <property type="entry name" value="EG:BACR7A4.13 PROTEIN-RELATED"/>
    <property type="match status" value="1"/>
</dbReference>
<evidence type="ECO:0000256" key="5">
    <source>
        <dbReference type="ARBA" id="ARBA00022989"/>
    </source>
</evidence>
<feature type="transmembrane region" description="Helical" evidence="8">
    <location>
        <begin position="499"/>
        <end position="519"/>
    </location>
</feature>
<evidence type="ECO:0000313" key="10">
    <source>
        <dbReference type="EMBL" id="KAF7285186.1"/>
    </source>
</evidence>
<comment type="subcellular location">
    <subcellularLocation>
        <location evidence="1">Membrane</location>
        <topology evidence="1">Multi-pass membrane protein</topology>
    </subcellularLocation>
</comment>
<evidence type="ECO:0000256" key="8">
    <source>
        <dbReference type="SAM" id="Phobius"/>
    </source>
</evidence>
<organism evidence="10 11">
    <name type="scientific">Rhynchophorus ferrugineus</name>
    <name type="common">Red palm weevil</name>
    <name type="synonym">Curculio ferrugineus</name>
    <dbReference type="NCBI Taxonomy" id="354439"/>
    <lineage>
        <taxon>Eukaryota</taxon>
        <taxon>Metazoa</taxon>
        <taxon>Ecdysozoa</taxon>
        <taxon>Arthropoda</taxon>
        <taxon>Hexapoda</taxon>
        <taxon>Insecta</taxon>
        <taxon>Pterygota</taxon>
        <taxon>Neoptera</taxon>
        <taxon>Endopterygota</taxon>
        <taxon>Coleoptera</taxon>
        <taxon>Polyphaga</taxon>
        <taxon>Cucujiformia</taxon>
        <taxon>Curculionidae</taxon>
        <taxon>Dryophthorinae</taxon>
        <taxon>Rhynchophorus</taxon>
    </lineage>
</organism>
<gene>
    <name evidence="10" type="ORF">GWI33_011723</name>
</gene>
<feature type="transmembrane region" description="Helical" evidence="8">
    <location>
        <begin position="47"/>
        <end position="71"/>
    </location>
</feature>
<feature type="transmembrane region" description="Helical" evidence="8">
    <location>
        <begin position="438"/>
        <end position="463"/>
    </location>
</feature>
<reference evidence="10" key="1">
    <citation type="submission" date="2020-08" db="EMBL/GenBank/DDBJ databases">
        <title>Genome sequencing and assembly of the red palm weevil Rhynchophorus ferrugineus.</title>
        <authorList>
            <person name="Dias G.B."/>
            <person name="Bergman C.M."/>
            <person name="Manee M."/>
        </authorList>
    </citation>
    <scope>NUCLEOTIDE SEQUENCE</scope>
    <source>
        <strain evidence="10">AA-2017</strain>
        <tissue evidence="10">Whole larva</tissue>
    </source>
</reference>
<comment type="caution">
    <text evidence="10">The sequence shown here is derived from an EMBL/GenBank/DDBJ whole genome shotgun (WGS) entry which is preliminary data.</text>
</comment>
<feature type="transmembrane region" description="Helical" evidence="8">
    <location>
        <begin position="91"/>
        <end position="108"/>
    </location>
</feature>
<sequence>MADTSSNLNQPSKCHEGEANQNETAQENQPSDYETAISATKFGKFNILLVVITLISTLSVESETAVMAYIIPMAVCDLNLTSNQKGLLNSMAFLGMVLSGFFWGFLVDTVGRRKMLIMGFVAETLVTVGKSLTTRVGLLYFYQFCGGALVGGLYVATNTYLHELHSTSRRGYVQMMYGATFCVANVLIPVMCALTILFNVYFKNIFMGYFSWNILLLVSAIPSLLSAISLLLLPETPKFLMSTGNNKEALRVFQQIHKMNRKDPTEKYKITNLIDEVVDDEEEEIVHKSWKEYFQSGWNHIMPLFSKEHRINLLLVSIVHSILQFVLNTLRLYLPQVFQAAHDYEVANNKTSSICDALAWLRYSGTDEEQIICSLDLINNFDVYLNSMIVSTVLLIAYISAGAVINTFGKKNLFTVLNIAGSASVACLYFSPNTSTTVILSSSFFICIGICFDLLIIIIMVLFPTTLRAMAYSITLLLGRLLTIAGNLIIPWLVSFGCASLFVTFGSLTFGSLLLSFLIPDTDKMDMK</sequence>
<proteinExistence type="inferred from homology"/>
<feature type="region of interest" description="Disordered" evidence="7">
    <location>
        <begin position="1"/>
        <end position="31"/>
    </location>
</feature>
<evidence type="ECO:0000256" key="3">
    <source>
        <dbReference type="ARBA" id="ARBA00022448"/>
    </source>
</evidence>
<feature type="transmembrane region" description="Helical" evidence="8">
    <location>
        <begin position="214"/>
        <end position="233"/>
    </location>
</feature>
<dbReference type="Pfam" id="PF00083">
    <property type="entry name" value="Sugar_tr"/>
    <property type="match status" value="1"/>
</dbReference>
<keyword evidence="5 8" id="KW-1133">Transmembrane helix</keyword>
<dbReference type="InterPro" id="IPR036259">
    <property type="entry name" value="MFS_trans_sf"/>
</dbReference>
<dbReference type="PROSITE" id="PS50850">
    <property type="entry name" value="MFS"/>
    <property type="match status" value="1"/>
</dbReference>
<dbReference type="Gene3D" id="1.20.1250.20">
    <property type="entry name" value="MFS general substrate transporter like domains"/>
    <property type="match status" value="1"/>
</dbReference>
<evidence type="ECO:0000256" key="4">
    <source>
        <dbReference type="ARBA" id="ARBA00022692"/>
    </source>
</evidence>
<name>A0A834ISG0_RHYFE</name>
<keyword evidence="11" id="KW-1185">Reference proteome</keyword>
<feature type="compositionally biased region" description="Polar residues" evidence="7">
    <location>
        <begin position="19"/>
        <end position="31"/>
    </location>
</feature>
<dbReference type="InterPro" id="IPR005828">
    <property type="entry name" value="MFS_sugar_transport-like"/>
</dbReference>
<accession>A0A834ISG0</accession>
<keyword evidence="4 8" id="KW-0812">Transmembrane</keyword>
<dbReference type="InterPro" id="IPR020846">
    <property type="entry name" value="MFS_dom"/>
</dbReference>
<feature type="transmembrane region" description="Helical" evidence="8">
    <location>
        <begin position="139"/>
        <end position="156"/>
    </location>
</feature>
<dbReference type="OrthoDB" id="6133115at2759"/>